<gene>
    <name evidence="2" type="ORF">KIN20_033317</name>
</gene>
<protein>
    <submittedName>
        <fullName evidence="2">Uncharacterized protein</fullName>
    </submittedName>
</protein>
<keyword evidence="3" id="KW-1185">Reference proteome</keyword>
<organism evidence="2 3">
    <name type="scientific">Parelaphostrongylus tenuis</name>
    <name type="common">Meningeal worm</name>
    <dbReference type="NCBI Taxonomy" id="148309"/>
    <lineage>
        <taxon>Eukaryota</taxon>
        <taxon>Metazoa</taxon>
        <taxon>Ecdysozoa</taxon>
        <taxon>Nematoda</taxon>
        <taxon>Chromadorea</taxon>
        <taxon>Rhabditida</taxon>
        <taxon>Rhabditina</taxon>
        <taxon>Rhabditomorpha</taxon>
        <taxon>Strongyloidea</taxon>
        <taxon>Metastrongylidae</taxon>
        <taxon>Parelaphostrongylus</taxon>
    </lineage>
</organism>
<proteinExistence type="predicted"/>
<comment type="caution">
    <text evidence="2">The sequence shown here is derived from an EMBL/GenBank/DDBJ whole genome shotgun (WGS) entry which is preliminary data.</text>
</comment>
<feature type="compositionally biased region" description="Acidic residues" evidence="1">
    <location>
        <begin position="14"/>
        <end position="26"/>
    </location>
</feature>
<evidence type="ECO:0000256" key="1">
    <source>
        <dbReference type="SAM" id="MobiDB-lite"/>
    </source>
</evidence>
<evidence type="ECO:0000313" key="2">
    <source>
        <dbReference type="EMBL" id="KAJ1371374.1"/>
    </source>
</evidence>
<evidence type="ECO:0000313" key="3">
    <source>
        <dbReference type="Proteomes" id="UP001196413"/>
    </source>
</evidence>
<accession>A0AAD5WI59</accession>
<dbReference type="Proteomes" id="UP001196413">
    <property type="component" value="Unassembled WGS sequence"/>
</dbReference>
<reference evidence="2" key="1">
    <citation type="submission" date="2021-06" db="EMBL/GenBank/DDBJ databases">
        <title>Parelaphostrongylus tenuis whole genome reference sequence.</title>
        <authorList>
            <person name="Garwood T.J."/>
            <person name="Larsen P.A."/>
            <person name="Fountain-Jones N.M."/>
            <person name="Garbe J.R."/>
            <person name="Macchietto M.G."/>
            <person name="Kania S.A."/>
            <person name="Gerhold R.W."/>
            <person name="Richards J.E."/>
            <person name="Wolf T.M."/>
        </authorList>
    </citation>
    <scope>NUCLEOTIDE SEQUENCE</scope>
    <source>
        <strain evidence="2">MNPRO001-30</strain>
        <tissue evidence="2">Meninges</tissue>
    </source>
</reference>
<dbReference type="EMBL" id="JAHQIW010006967">
    <property type="protein sequence ID" value="KAJ1371374.1"/>
    <property type="molecule type" value="Genomic_DNA"/>
</dbReference>
<sequence length="60" mass="6475">METLVSFGQIGIPGDEEPPLGGEEETGEVRGLQTGHAPLVIVANDGRAAWIRKKFFEVKP</sequence>
<dbReference type="AlphaFoldDB" id="A0AAD5WI59"/>
<name>A0AAD5WI59_PARTN</name>
<feature type="region of interest" description="Disordered" evidence="1">
    <location>
        <begin position="1"/>
        <end position="28"/>
    </location>
</feature>